<accession>A0A0W0U0G5</accession>
<feature type="region of interest" description="Disordered" evidence="1">
    <location>
        <begin position="662"/>
        <end position="681"/>
    </location>
</feature>
<keyword evidence="3" id="KW-1185">Reference proteome</keyword>
<evidence type="ECO:0000313" key="2">
    <source>
        <dbReference type="EMBL" id="KTD01571.1"/>
    </source>
</evidence>
<dbReference type="EMBL" id="LNYC01000027">
    <property type="protein sequence ID" value="KTD01571.1"/>
    <property type="molecule type" value="Genomic_DNA"/>
</dbReference>
<name>A0A0W0U0G5_9GAMM</name>
<sequence>MPGPRVLQSVTANITGFGEKIAAFIIDPARAEAVLKALQTVKMQYSDGVWARLSALFGYRVRAADISGAAERLDAVKDTPLIRLQAFLEVFREGGWETTSVNTTLVVALAKCMPEYQPLTVEAVTNSQNDFRTVLVNQLQASIREQKLFKARVSEERSSLQASISASKHQEARASLSAALTSRDAKTRFCDSAEVAKEQAVRYPEVWIVHKETPKNGSYALTWYTASGGAVSLPPFKLPTASTSASSSSSSSSSSAAVLNELSPQVLAAYATHSIESLLEATVLQVNPATDEPLSAPALFILSGEGENARLVWRDSIGGQREITLSSEAQEWLKAHPKLNEREQAIFKSFLMTVDTRGEPVCAARRALAENVVARSQGGIPLILVGSMEKISRLHQRDGYHFLTRSVVNGIPGRWELYVRVDGAFRLLHRTHEGASSPVAESTPWNAFDEVLAGLENCLPREVSRESFKKLRNAIPEGEQRAQPVHSVCYVVEDFNEHTPHDFPPKTFIVGMARNLYCATHERTPTGARQVVRLDWSQCPEAQAVVASWTPDGRISDAMLTQLKVALEGFEPAQCTPKTTGRINLEKFAGVTAHFGHRRADRELPGRLMPDDERFSAVRKVLLERAISTINRPVPGTLQINTNPKYSSVLRLFGKRAASVPSMAEPAPAASEDPQNPQVMG</sequence>
<evidence type="ECO:0000313" key="3">
    <source>
        <dbReference type="Proteomes" id="UP000054785"/>
    </source>
</evidence>
<dbReference type="RefSeq" id="WP_028386626.1">
    <property type="nucleotide sequence ID" value="NZ_CAAAHN010000021.1"/>
</dbReference>
<dbReference type="AlphaFoldDB" id="A0A0W0U0G5"/>
<comment type="caution">
    <text evidence="2">The sequence shown here is derived from an EMBL/GenBank/DDBJ whole genome shotgun (WGS) entry which is preliminary data.</text>
</comment>
<dbReference type="OrthoDB" id="5651653at2"/>
<protein>
    <submittedName>
        <fullName evidence="2">Uncharacterized protein</fullName>
    </submittedName>
</protein>
<reference evidence="2 3" key="1">
    <citation type="submission" date="2015-11" db="EMBL/GenBank/DDBJ databases">
        <title>Genomic analysis of 38 Legionella species identifies large and diverse effector repertoires.</title>
        <authorList>
            <person name="Burstein D."/>
            <person name="Amaro F."/>
            <person name="Zusman T."/>
            <person name="Lifshitz Z."/>
            <person name="Cohen O."/>
            <person name="Gilbert J.A."/>
            <person name="Pupko T."/>
            <person name="Shuman H.A."/>
            <person name="Segal G."/>
        </authorList>
    </citation>
    <scope>NUCLEOTIDE SEQUENCE [LARGE SCALE GENOMIC DNA]</scope>
    <source>
        <strain evidence="2 3">ATCC 49504</strain>
    </source>
</reference>
<dbReference type="Proteomes" id="UP000054785">
    <property type="component" value="Unassembled WGS sequence"/>
</dbReference>
<dbReference type="STRING" id="45065.Lgee_0840"/>
<dbReference type="PATRIC" id="fig|45065.4.peg.902"/>
<proteinExistence type="predicted"/>
<evidence type="ECO:0000256" key="1">
    <source>
        <dbReference type="SAM" id="MobiDB-lite"/>
    </source>
</evidence>
<gene>
    <name evidence="2" type="ORF">Lgee_0840</name>
</gene>
<organism evidence="2 3">
    <name type="scientific">Legionella geestiana</name>
    <dbReference type="NCBI Taxonomy" id="45065"/>
    <lineage>
        <taxon>Bacteria</taxon>
        <taxon>Pseudomonadati</taxon>
        <taxon>Pseudomonadota</taxon>
        <taxon>Gammaproteobacteria</taxon>
        <taxon>Legionellales</taxon>
        <taxon>Legionellaceae</taxon>
        <taxon>Legionella</taxon>
    </lineage>
</organism>
<feature type="compositionally biased region" description="Low complexity" evidence="1">
    <location>
        <begin position="662"/>
        <end position="671"/>
    </location>
</feature>